<keyword evidence="4" id="KW-0493">Microtubule</keyword>
<evidence type="ECO:0000256" key="2">
    <source>
        <dbReference type="ARBA" id="ARBA00005678"/>
    </source>
</evidence>
<feature type="coiled-coil region" evidence="7">
    <location>
        <begin position="164"/>
        <end position="383"/>
    </location>
</feature>
<dbReference type="InterPro" id="IPR008374">
    <property type="entry name" value="SF_assemblin/giardin_b"/>
</dbReference>
<dbReference type="VEuPathDB" id="CryptoDB:GY17_00000375"/>
<dbReference type="PANTHER" id="PTHR40412">
    <property type="entry name" value="SF-ASSEMBLIN"/>
    <property type="match status" value="1"/>
</dbReference>
<dbReference type="VEuPathDB" id="CryptoDB:CHUDEA6_3620"/>
<keyword evidence="5 7" id="KW-0175">Coiled coil</keyword>
<evidence type="ECO:0000256" key="7">
    <source>
        <dbReference type="SAM" id="Coils"/>
    </source>
</evidence>
<evidence type="ECO:0000256" key="1">
    <source>
        <dbReference type="ARBA" id="ARBA00004245"/>
    </source>
</evidence>
<evidence type="ECO:0000256" key="6">
    <source>
        <dbReference type="ARBA" id="ARBA00023212"/>
    </source>
</evidence>
<evidence type="ECO:0000256" key="4">
    <source>
        <dbReference type="ARBA" id="ARBA00022701"/>
    </source>
</evidence>
<keyword evidence="10" id="KW-1185">Reference proteome</keyword>
<keyword evidence="6" id="KW-0206">Cytoskeleton</keyword>
<evidence type="ECO:0000313" key="10">
    <source>
        <dbReference type="Proteomes" id="UP001429100"/>
    </source>
</evidence>
<dbReference type="Proteomes" id="UP000199752">
    <property type="component" value="Chromosome 6"/>
</dbReference>
<protein>
    <submittedName>
        <fullName evidence="9">SF-assemblin</fullName>
    </submittedName>
</protein>
<organism evidence="8">
    <name type="scientific">Cryptosporidium hominis</name>
    <dbReference type="NCBI Taxonomy" id="237895"/>
    <lineage>
        <taxon>Eukaryota</taxon>
        <taxon>Sar</taxon>
        <taxon>Alveolata</taxon>
        <taxon>Apicomplexa</taxon>
        <taxon>Conoidasida</taxon>
        <taxon>Coccidia</taxon>
        <taxon>Eucoccidiorida</taxon>
        <taxon>Eimeriorina</taxon>
        <taxon>Cryptosporidiidae</taxon>
        <taxon>Cryptosporidium</taxon>
    </lineage>
</organism>
<accession>A0A0S4TJD9</accession>
<reference evidence="9 10" key="1">
    <citation type="submission" date="2014-11" db="EMBL/GenBank/DDBJ databases">
        <title>Comparative genomic analysis of Cryptosporidium hominis reveals occurrence of genetic recombination in virulent subtypes.</title>
        <authorList>
            <person name="Guo Y."/>
            <person name="Tang K."/>
            <person name="Frace M."/>
            <person name="Li N."/>
            <person name="Roellig D.M."/>
            <person name="Sammons S."/>
            <person name="Knipe K."/>
            <person name="Rowe L."/>
            <person name="Feng Y."/>
            <person name="Xiao L."/>
        </authorList>
    </citation>
    <scope>NUCLEOTIDE SEQUENCE [LARGE SCALE GENOMIC DNA]</scope>
    <source>
        <strain evidence="9">30976</strain>
    </source>
</reference>
<dbReference type="VEuPathDB" id="CryptoDB:Chro.60417"/>
<dbReference type="OrthoDB" id="436841at2759"/>
<comment type="subcellular location">
    <subcellularLocation>
        <location evidence="1">Cytoplasm</location>
        <location evidence="1">Cytoskeleton</location>
    </subcellularLocation>
</comment>
<evidence type="ECO:0000313" key="8">
    <source>
        <dbReference type="EMBL" id="CUV06787.1"/>
    </source>
</evidence>
<evidence type="ECO:0000256" key="3">
    <source>
        <dbReference type="ARBA" id="ARBA00022490"/>
    </source>
</evidence>
<proteinExistence type="inferred from homology"/>
<dbReference type="Proteomes" id="UP001429100">
    <property type="component" value="Unassembled WGS sequence"/>
</dbReference>
<dbReference type="PANTHER" id="PTHR40412:SF1">
    <property type="entry name" value="SF-ASSEMBLIN"/>
    <property type="match status" value="1"/>
</dbReference>
<dbReference type="AlphaFoldDB" id="A0A0S4TJD9"/>
<comment type="similarity">
    <text evidence="2">Belongs to the SF-assemblin family.</text>
</comment>
<keyword evidence="3" id="KW-0963">Cytoplasm</keyword>
<name>A0A0S4TJD9_CRYHO</name>
<reference evidence="8" key="2">
    <citation type="submission" date="2015-08" db="EMBL/GenBank/DDBJ databases">
        <authorList>
            <person name="Babu N.S."/>
            <person name="Beckwith C.J."/>
            <person name="Beseler K.G."/>
            <person name="Brison A."/>
            <person name="Carone J.V."/>
            <person name="Caskin T.P."/>
            <person name="Diamond M."/>
            <person name="Durham M.E."/>
            <person name="Foxe J.M."/>
            <person name="Go M."/>
            <person name="Henderson B.A."/>
            <person name="Jones I.B."/>
            <person name="McGettigan J.A."/>
            <person name="Micheletti S.J."/>
            <person name="Nasrallah M.E."/>
            <person name="Ortiz D."/>
            <person name="Piller C.R."/>
            <person name="Privatt S.R."/>
            <person name="Schneider S.L."/>
            <person name="Sharp S."/>
            <person name="Smith T.C."/>
            <person name="Stanton J.D."/>
            <person name="Ullery H.E."/>
            <person name="Wilson R.J."/>
            <person name="Serrano M.G."/>
            <person name="Buck G."/>
            <person name="Lee V."/>
            <person name="Wang Y."/>
            <person name="Carvalho R."/>
            <person name="Voegtly L."/>
            <person name="Shi R."/>
            <person name="Duckworth R."/>
            <person name="Johnson A."/>
            <person name="Loviza R."/>
            <person name="Walstead R."/>
            <person name="Shah Z."/>
            <person name="Kiflezghi M."/>
            <person name="Wade K."/>
            <person name="Ball S.L."/>
            <person name="Bradley K.W."/>
            <person name="Asai D.J."/>
            <person name="Bowman C.A."/>
            <person name="Russell D.A."/>
            <person name="Pope W.H."/>
            <person name="Jacobs-Sera D."/>
            <person name="Hendrix R.W."/>
            <person name="Hatfull G.F."/>
        </authorList>
    </citation>
    <scope>NUCLEOTIDE SEQUENCE [LARGE SCALE GENOMIC DNA]</scope>
</reference>
<dbReference type="Pfam" id="PF06705">
    <property type="entry name" value="SF-assemblin"/>
    <property type="match status" value="1"/>
</dbReference>
<dbReference type="GO" id="GO:0005874">
    <property type="term" value="C:microtubule"/>
    <property type="evidence" value="ECO:0007669"/>
    <property type="project" value="UniProtKB-KW"/>
</dbReference>
<reference evidence="9 10" key="3">
    <citation type="submission" date="2017-10" db="EMBL/GenBank/DDBJ databases">
        <title>Consistent, comparative and evidence-based genome annotation and re-annotation for the closely-related species, Cryptosporidium parvum, C. hominis and C. tyzzeri.</title>
        <authorList>
            <person name="Baptista R.P."/>
            <person name="Li Y."/>
            <person name="Sateriale A."/>
            <person name="Striepen B."/>
            <person name="Kissinger J.C."/>
        </authorList>
    </citation>
    <scope>NUCLEOTIDE SEQUENCE [LARGE SCALE GENOMIC DNA]</scope>
    <source>
        <strain evidence="9">30976</strain>
    </source>
</reference>
<gene>
    <name evidence="8" type="ORF">CHUDEA6_3620</name>
    <name evidence="9" type="ORF">GY17_00000375</name>
</gene>
<dbReference type="EMBL" id="JTAI01000007">
    <property type="protein sequence ID" value="PPS97480.1"/>
    <property type="molecule type" value="Genomic_DNA"/>
</dbReference>
<dbReference type="VEuPathDB" id="CryptoDB:ChTU502y2012_415g0300"/>
<dbReference type="GO" id="GO:0005200">
    <property type="term" value="F:structural constituent of cytoskeleton"/>
    <property type="evidence" value="ECO:0007669"/>
    <property type="project" value="InterPro"/>
</dbReference>
<dbReference type="PRINTS" id="PR01799">
    <property type="entry name" value="SFASSEMBLIN"/>
</dbReference>
<sequence length="396" mass="44571">MLKEEIMDLINRSSLTISTEGIVAPVNEIKTNLDITTNLDEVVVGNENLNLSGLNSQTGATSQSPKHLQLSLSSRNIKQNQTNLKSSLGRKNGSLSALFSQQLGGAISNLNSTSNTSIATTSLSPITVAETSTSGLIHSPTSLIGNSSLPLSTKQKLGQIQGQLLGLEKQLRNDTRQKREYEENRLQVLKENTMKLKKAIEAENQQRNEIQSNMKRNFEEQMSSIQQRLEDVFSGKLDQLSIACKSLDERLSVIEKEMVSEKSQIIEEFEHKHQSLVNEIMNAKSIAEREYNIAEEKEEQMKLFLKELENHVEEEIGREVNNKEMVLSSINDSFNQLKDKIEKTQDKFQNFVLEEIAHIKNDIAKESQNREAADDDIVQALNQYTKALQDVLKIIC</sequence>
<evidence type="ECO:0000313" key="9">
    <source>
        <dbReference type="EMBL" id="PPS97480.1"/>
    </source>
</evidence>
<evidence type="ECO:0000256" key="5">
    <source>
        <dbReference type="ARBA" id="ARBA00023054"/>
    </source>
</evidence>
<dbReference type="EMBL" id="LN877952">
    <property type="protein sequence ID" value="CUV06787.1"/>
    <property type="molecule type" value="Genomic_DNA"/>
</dbReference>